<proteinExistence type="predicted"/>
<evidence type="ECO:0000313" key="2">
    <source>
        <dbReference type="EMBL" id="EGD74363.1"/>
    </source>
</evidence>
<sequence>MSHPTELPPLRPPTGEALRSRSHVVPDELVMSRRRRQPPRKPSQQQPQQTGSPQRPFPPSRQQQQQQQQQQQPQDQRLAWAKQSQQQQLLQQRQRQLSRIRGSGADAEASVSSNNGADDDGANLSQSGDADSDAGDAASIVSAGDDAAAFDAARGSSFQYRSSTAPFAREFMGSTDLLRDVLLQDGGRHEQKSESVDDELTSVHTEAKLLDACLREIVKQIVTKDSSNAHYLTRVQQRYSAIFKRLPLATEMLKQEIETLSKINDHISATLQTFQQKVNAAVAGLAVSRDVVKDIASKHFQATQVDHPEDYIQTPQDVAHELKDLYELQRVRLASKADKLAEERDAWCKAAFDMASTMADSKDLTLLQKLRLHQSTWNSLGLKFTLRLKDDSTRAVRNLKQAETMWKREMSMLYRKLQQDDTSLLAVVKELEEGLDAITHGLEATALDRMPKSKVIARAISTLEHWERALSDVLDSFIGIRLSDLQQRDKQVDSAMDTCIRVVQILNKCFPPLETKHGHKLKTINEDVAALVVSVEERIGVNSAFVNALAFLRNEAERMLVMLRSDKSSDDEKLKKLTAVISIWRLKVDAAREHVSRPYVIKPILSQASDWVLAISMDTMAQCNRLVDEVSDVHRAMARWFIAAQKLICGLKEMTINTLAEQADDVIAHVKHVSKSVMAACGPLASEHKDNYKLLDGIGYESKQWGVQVMVILSRLRLDTTEGIDVDAVFRRNMTVKEAQDAWDALEGHAIVSVDDNGTLVIRDLPDYEQIKRQ</sequence>
<dbReference type="Proteomes" id="UP000007799">
    <property type="component" value="Unassembled WGS sequence"/>
</dbReference>
<dbReference type="InterPro" id="IPR052845">
    <property type="entry name" value="Axonemal_dynein_LC_domain"/>
</dbReference>
<organism evidence="3">
    <name type="scientific">Salpingoeca rosetta (strain ATCC 50818 / BSB-021)</name>
    <dbReference type="NCBI Taxonomy" id="946362"/>
    <lineage>
        <taxon>Eukaryota</taxon>
        <taxon>Choanoflagellata</taxon>
        <taxon>Craspedida</taxon>
        <taxon>Salpingoecidae</taxon>
        <taxon>Salpingoeca</taxon>
    </lineage>
</organism>
<dbReference type="GeneID" id="16073838"/>
<evidence type="ECO:0000313" key="3">
    <source>
        <dbReference type="Proteomes" id="UP000007799"/>
    </source>
</evidence>
<feature type="compositionally biased region" description="Low complexity" evidence="1">
    <location>
        <begin position="42"/>
        <end position="99"/>
    </location>
</feature>
<dbReference type="OrthoDB" id="1927454at2759"/>
<dbReference type="PANTHER" id="PTHR23052">
    <property type="entry name" value="AXONEMAL DYNEIN LIGHT CHAIN DOMAIN-CONTAINING PROTEIN 1"/>
    <property type="match status" value="1"/>
</dbReference>
<gene>
    <name evidence="2" type="ORF">PTSG_06374</name>
</gene>
<accession>F2UCQ6</accession>
<dbReference type="EMBL" id="GL832968">
    <property type="protein sequence ID" value="EGD74363.1"/>
    <property type="molecule type" value="Genomic_DNA"/>
</dbReference>
<protein>
    <submittedName>
        <fullName evidence="2">Uncharacterized protein</fullName>
    </submittedName>
</protein>
<dbReference type="KEGG" id="sre:PTSG_06374"/>
<dbReference type="RefSeq" id="XP_004993263.1">
    <property type="nucleotide sequence ID" value="XM_004993206.1"/>
</dbReference>
<dbReference type="AlphaFoldDB" id="F2UCQ6"/>
<feature type="region of interest" description="Disordered" evidence="1">
    <location>
        <begin position="1"/>
        <end position="137"/>
    </location>
</feature>
<keyword evidence="3" id="KW-1185">Reference proteome</keyword>
<feature type="compositionally biased region" description="Pro residues" evidence="1">
    <location>
        <begin position="1"/>
        <end position="12"/>
    </location>
</feature>
<dbReference type="PANTHER" id="PTHR23052:SF1">
    <property type="entry name" value="AXONEMAL DYNEIN LIGHT CHAIN DOMAIN-CONTAINING PROTEIN 1"/>
    <property type="match status" value="1"/>
</dbReference>
<evidence type="ECO:0000256" key="1">
    <source>
        <dbReference type="SAM" id="MobiDB-lite"/>
    </source>
</evidence>
<dbReference type="InParanoid" id="F2UCQ6"/>
<name>F2UCQ6_SALR5</name>
<reference evidence="2" key="1">
    <citation type="submission" date="2009-08" db="EMBL/GenBank/DDBJ databases">
        <title>Annotation of Salpingoeca rosetta.</title>
        <authorList>
            <consortium name="The Broad Institute Genome Sequencing Platform"/>
            <person name="Russ C."/>
            <person name="Cuomo C."/>
            <person name="Burger G."/>
            <person name="Gray M.W."/>
            <person name="Holland P.W.H."/>
            <person name="King N."/>
            <person name="Lang F.B.F."/>
            <person name="Roger A.J."/>
            <person name="Ruiz-Trillo I."/>
            <person name="Young S.K."/>
            <person name="Zeng Q."/>
            <person name="Gargeya S."/>
            <person name="Alvarado L."/>
            <person name="Berlin A."/>
            <person name="Chapman S.B."/>
            <person name="Chen Z."/>
            <person name="Freedman E."/>
            <person name="Gellesch M."/>
            <person name="Goldberg J."/>
            <person name="Griggs A."/>
            <person name="Gujja S."/>
            <person name="Heilman E."/>
            <person name="Heiman D."/>
            <person name="Howarth C."/>
            <person name="Mehta T."/>
            <person name="Neiman D."/>
            <person name="Pearson M."/>
            <person name="Roberts A."/>
            <person name="Saif S."/>
            <person name="Shea T."/>
            <person name="Shenoy N."/>
            <person name="Sisk P."/>
            <person name="Stolte C."/>
            <person name="Sykes S."/>
            <person name="White J."/>
            <person name="Yandava C."/>
            <person name="Haas B."/>
            <person name="Nusbaum C."/>
            <person name="Birren B."/>
        </authorList>
    </citation>
    <scope>NUCLEOTIDE SEQUENCE [LARGE SCALE GENOMIC DNA]</scope>
    <source>
        <strain evidence="2">ATCC 50818</strain>
    </source>
</reference>